<organism evidence="1 2">
    <name type="scientific">Rufibacter hautae</name>
    <dbReference type="NCBI Taxonomy" id="2595005"/>
    <lineage>
        <taxon>Bacteria</taxon>
        <taxon>Pseudomonadati</taxon>
        <taxon>Bacteroidota</taxon>
        <taxon>Cytophagia</taxon>
        <taxon>Cytophagales</taxon>
        <taxon>Hymenobacteraceae</taxon>
        <taxon>Rufibacter</taxon>
    </lineage>
</organism>
<evidence type="ECO:0000313" key="2">
    <source>
        <dbReference type="Proteomes" id="UP000324133"/>
    </source>
</evidence>
<keyword evidence="2" id="KW-1185">Reference proteome</keyword>
<evidence type="ECO:0000313" key="1">
    <source>
        <dbReference type="EMBL" id="KAA3435957.1"/>
    </source>
</evidence>
<comment type="caution">
    <text evidence="1">The sequence shown here is derived from an EMBL/GenBank/DDBJ whole genome shotgun (WGS) entry which is preliminary data.</text>
</comment>
<dbReference type="AlphaFoldDB" id="A0A5B6T7S2"/>
<dbReference type="Proteomes" id="UP000324133">
    <property type="component" value="Unassembled WGS sequence"/>
</dbReference>
<accession>A0A5B6T7S2</accession>
<dbReference type="OrthoDB" id="853359at2"/>
<name>A0A5B6T7S2_9BACT</name>
<reference evidence="1 2" key="1">
    <citation type="submission" date="2019-07" db="EMBL/GenBank/DDBJ databases">
        <title>Rufibacter sp. nov., isolated from lake sediment.</title>
        <authorList>
            <person name="Qu J.-H."/>
        </authorList>
    </citation>
    <scope>NUCLEOTIDE SEQUENCE [LARGE SCALE GENOMIC DNA]</scope>
    <source>
        <strain evidence="1 2">NBS58-1</strain>
    </source>
</reference>
<sequence>MTLYQFNSLDQNEKANAVWESGKFIKTVIHCGVYKALYAMGDFFAEIHFSPEDGIKDMRGFKSKTRLLPYKNIGLSLLTVVN</sequence>
<dbReference type="EMBL" id="VKKY01000004">
    <property type="protein sequence ID" value="KAA3435957.1"/>
    <property type="molecule type" value="Genomic_DNA"/>
</dbReference>
<dbReference type="RefSeq" id="WP_149093167.1">
    <property type="nucleotide sequence ID" value="NZ_VKKY01000004.1"/>
</dbReference>
<proteinExistence type="predicted"/>
<protein>
    <submittedName>
        <fullName evidence="1">Uncharacterized protein</fullName>
    </submittedName>
</protein>
<gene>
    <name evidence="1" type="ORF">FOA19_22680</name>
</gene>